<keyword evidence="7" id="KW-0472">Membrane</keyword>
<keyword evidence="5 6" id="KW-0349">Heme</keyword>
<comment type="caution">
    <text evidence="8">The sequence shown here is derived from an EMBL/GenBank/DDBJ whole genome shotgun (WGS) entry which is preliminary data.</text>
</comment>
<dbReference type="GO" id="GO:0016705">
    <property type="term" value="F:oxidoreductase activity, acting on paired donors, with incorporation or reduction of molecular oxygen"/>
    <property type="evidence" value="ECO:0007669"/>
    <property type="project" value="InterPro"/>
</dbReference>
<evidence type="ECO:0000256" key="3">
    <source>
        <dbReference type="ARBA" id="ARBA00023002"/>
    </source>
</evidence>
<evidence type="ECO:0000256" key="7">
    <source>
        <dbReference type="SAM" id="Phobius"/>
    </source>
</evidence>
<evidence type="ECO:0000313" key="8">
    <source>
        <dbReference type="EMBL" id="RVX69657.1"/>
    </source>
</evidence>
<comment type="cofactor">
    <cofactor evidence="1 5">
        <name>heme</name>
        <dbReference type="ChEBI" id="CHEBI:30413"/>
    </cofactor>
</comment>
<dbReference type="VEuPathDB" id="FungiDB:PV10_03563"/>
<proteinExistence type="inferred from homology"/>
<dbReference type="GO" id="GO:0005506">
    <property type="term" value="F:iron ion binding"/>
    <property type="evidence" value="ECO:0007669"/>
    <property type="project" value="InterPro"/>
</dbReference>
<dbReference type="SUPFAM" id="SSF48264">
    <property type="entry name" value="Cytochrome P450"/>
    <property type="match status" value="1"/>
</dbReference>
<dbReference type="Pfam" id="PF00067">
    <property type="entry name" value="p450"/>
    <property type="match status" value="1"/>
</dbReference>
<dbReference type="Proteomes" id="UP000288859">
    <property type="component" value="Unassembled WGS sequence"/>
</dbReference>
<evidence type="ECO:0000256" key="5">
    <source>
        <dbReference type="PIRSR" id="PIRSR602401-1"/>
    </source>
</evidence>
<keyword evidence="7" id="KW-0812">Transmembrane</keyword>
<name>A0A438N1T1_EXOME</name>
<dbReference type="InterPro" id="IPR002401">
    <property type="entry name" value="Cyt_P450_E_grp-I"/>
</dbReference>
<organism evidence="8 9">
    <name type="scientific">Exophiala mesophila</name>
    <name type="common">Black yeast-like fungus</name>
    <dbReference type="NCBI Taxonomy" id="212818"/>
    <lineage>
        <taxon>Eukaryota</taxon>
        <taxon>Fungi</taxon>
        <taxon>Dikarya</taxon>
        <taxon>Ascomycota</taxon>
        <taxon>Pezizomycotina</taxon>
        <taxon>Eurotiomycetes</taxon>
        <taxon>Chaetothyriomycetidae</taxon>
        <taxon>Chaetothyriales</taxon>
        <taxon>Herpotrichiellaceae</taxon>
        <taxon>Exophiala</taxon>
    </lineage>
</organism>
<reference evidence="8 9" key="1">
    <citation type="submission" date="2017-03" db="EMBL/GenBank/DDBJ databases">
        <title>Genomes of endolithic fungi from Antarctica.</title>
        <authorList>
            <person name="Coleine C."/>
            <person name="Masonjones S."/>
            <person name="Stajich J.E."/>
        </authorList>
    </citation>
    <scope>NUCLEOTIDE SEQUENCE [LARGE SCALE GENOMIC DNA]</scope>
    <source>
        <strain evidence="8 9">CCFEE 6314</strain>
    </source>
</reference>
<comment type="similarity">
    <text evidence="6">Belongs to the cytochrome P450 family.</text>
</comment>
<feature type="transmembrane region" description="Helical" evidence="7">
    <location>
        <begin position="6"/>
        <end position="27"/>
    </location>
</feature>
<dbReference type="AlphaFoldDB" id="A0A438N1T1"/>
<keyword evidence="7" id="KW-1133">Transmembrane helix</keyword>
<dbReference type="PROSITE" id="PS00086">
    <property type="entry name" value="CYTOCHROME_P450"/>
    <property type="match status" value="1"/>
</dbReference>
<evidence type="ECO:0000313" key="9">
    <source>
        <dbReference type="Proteomes" id="UP000288859"/>
    </source>
</evidence>
<evidence type="ECO:0000256" key="2">
    <source>
        <dbReference type="ARBA" id="ARBA00022723"/>
    </source>
</evidence>
<dbReference type="InterPro" id="IPR017972">
    <property type="entry name" value="Cyt_P450_CS"/>
</dbReference>
<dbReference type="PRINTS" id="PR00385">
    <property type="entry name" value="P450"/>
</dbReference>
<keyword evidence="3 6" id="KW-0560">Oxidoreductase</keyword>
<protein>
    <recommendedName>
        <fullName evidence="10">Cytochrome P450</fullName>
    </recommendedName>
</protein>
<dbReference type="InterPro" id="IPR001128">
    <property type="entry name" value="Cyt_P450"/>
</dbReference>
<dbReference type="Gene3D" id="1.10.630.10">
    <property type="entry name" value="Cytochrome P450"/>
    <property type="match status" value="1"/>
</dbReference>
<dbReference type="CDD" id="cd11062">
    <property type="entry name" value="CYP58-like"/>
    <property type="match status" value="1"/>
</dbReference>
<gene>
    <name evidence="8" type="ORF">B0A52_06721</name>
</gene>
<evidence type="ECO:0008006" key="10">
    <source>
        <dbReference type="Google" id="ProtNLM"/>
    </source>
</evidence>
<evidence type="ECO:0000256" key="4">
    <source>
        <dbReference type="ARBA" id="ARBA00023004"/>
    </source>
</evidence>
<dbReference type="OrthoDB" id="3945418at2759"/>
<sequence length="509" mass="57674">MAVLEYLQPTWQLAVVGLLTYILWTVIYRRFFHPLAHIPGPFLPGVTMLYQSFYNGRYYLEIARMHEKYGPVVRITPEEIHLSDPENYDKIYYVGSKFYKSPNLYNALCIPLSTFGCVSNETHRIRRGAMNPMFSRKMVLELEQVVQDKARKVCKITQKGIDAGQPIDLHHAFRSVSVDVISDYAFDGSYDLLDKEDIGAYFFRMVRGLGPAFYTFQQIPLAQKIALSTPPWLAPYLSEPLGCVTGFQQDCAKQAQAVKLKMEQGKLGHRQTIFSTLLNLEDKPAGYEVPDNEMLMQQAYSVLAAAADTTGNAMTVAAYHILKNPSIYQSLVKELQAAFPDPGSQLAFVELEKLPYLTAVIKEALRLSFGVPGRVPRVTPDPGASFNGYAVPGGTIVGMSSWLMHRNPEVFPDPMKFDPSRWLDADNYRRLDHHMVPFGRGTRQCVGMPLAYCELYVTLGTFFHRFPQGLQVYKTTDYDMEYVDFFSSYHIEGRNWFKAIGTDIKGGTL</sequence>
<dbReference type="GO" id="GO:0020037">
    <property type="term" value="F:heme binding"/>
    <property type="evidence" value="ECO:0007669"/>
    <property type="project" value="InterPro"/>
</dbReference>
<keyword evidence="4 5" id="KW-0408">Iron</keyword>
<evidence type="ECO:0000256" key="1">
    <source>
        <dbReference type="ARBA" id="ARBA00001971"/>
    </source>
</evidence>
<feature type="binding site" description="axial binding residue" evidence="5">
    <location>
        <position position="445"/>
    </location>
    <ligand>
        <name>heme</name>
        <dbReference type="ChEBI" id="CHEBI:30413"/>
    </ligand>
    <ligandPart>
        <name>Fe</name>
        <dbReference type="ChEBI" id="CHEBI:18248"/>
    </ligandPart>
</feature>
<dbReference type="InterPro" id="IPR050121">
    <property type="entry name" value="Cytochrome_P450_monoxygenase"/>
</dbReference>
<keyword evidence="2 5" id="KW-0479">Metal-binding</keyword>
<dbReference type="PRINTS" id="PR00463">
    <property type="entry name" value="EP450I"/>
</dbReference>
<dbReference type="EMBL" id="NAJM01000028">
    <property type="protein sequence ID" value="RVX69657.1"/>
    <property type="molecule type" value="Genomic_DNA"/>
</dbReference>
<dbReference type="GO" id="GO:0004497">
    <property type="term" value="F:monooxygenase activity"/>
    <property type="evidence" value="ECO:0007669"/>
    <property type="project" value="UniProtKB-KW"/>
</dbReference>
<dbReference type="PANTHER" id="PTHR24305:SF152">
    <property type="entry name" value="P450, PUTATIVE (EUROFUNG)-RELATED"/>
    <property type="match status" value="1"/>
</dbReference>
<evidence type="ECO:0000256" key="6">
    <source>
        <dbReference type="RuleBase" id="RU000461"/>
    </source>
</evidence>
<keyword evidence="6" id="KW-0503">Monooxygenase</keyword>
<dbReference type="InterPro" id="IPR036396">
    <property type="entry name" value="Cyt_P450_sf"/>
</dbReference>
<dbReference type="PANTHER" id="PTHR24305">
    <property type="entry name" value="CYTOCHROME P450"/>
    <property type="match status" value="1"/>
</dbReference>
<accession>A0A438N1T1</accession>